<accession>A0ABM6F6U6</accession>
<dbReference type="EMBL" id="CP017754">
    <property type="protein sequence ID" value="AOZ07194.1"/>
    <property type="molecule type" value="Genomic_DNA"/>
</dbReference>
<evidence type="ECO:0000256" key="1">
    <source>
        <dbReference type="SAM" id="MobiDB-lite"/>
    </source>
</evidence>
<dbReference type="PROSITE" id="PS51257">
    <property type="entry name" value="PROKAR_LIPOPROTEIN"/>
    <property type="match status" value="1"/>
</dbReference>
<dbReference type="RefSeq" id="WP_071014562.1">
    <property type="nucleotide sequence ID" value="NZ_CP017754.1"/>
</dbReference>
<protein>
    <submittedName>
        <fullName evidence="2">Uncharacterized protein</fullName>
    </submittedName>
</protein>
<sequence>MELSRIALHRFLLISGVFLGLGCAPEAAMSAPAHAGDGQALAGHRPGHQPAPESAPVAGKA</sequence>
<organism evidence="2 3">
    <name type="scientific">Cupriavidus malaysiensis</name>
    <dbReference type="NCBI Taxonomy" id="367825"/>
    <lineage>
        <taxon>Bacteria</taxon>
        <taxon>Pseudomonadati</taxon>
        <taxon>Pseudomonadota</taxon>
        <taxon>Betaproteobacteria</taxon>
        <taxon>Burkholderiales</taxon>
        <taxon>Burkholderiaceae</taxon>
        <taxon>Cupriavidus</taxon>
    </lineage>
</organism>
<evidence type="ECO:0000313" key="2">
    <source>
        <dbReference type="EMBL" id="AOZ07194.1"/>
    </source>
</evidence>
<evidence type="ECO:0000313" key="3">
    <source>
        <dbReference type="Proteomes" id="UP000177515"/>
    </source>
</evidence>
<name>A0ABM6F6U6_9BURK</name>
<keyword evidence="3" id="KW-1185">Reference proteome</keyword>
<dbReference type="Proteomes" id="UP000177515">
    <property type="component" value="Chromosome 1"/>
</dbReference>
<reference evidence="2 3" key="1">
    <citation type="submission" date="2016-10" db="EMBL/GenBank/DDBJ databases">
        <title>Complete genome sequences of three Cupriavidus strains isolated from various Malaysian environments.</title>
        <authorList>
            <person name="Abdullah A.A.-A."/>
            <person name="Shafie N.A.H."/>
            <person name="Lau N.S."/>
        </authorList>
    </citation>
    <scope>NUCLEOTIDE SEQUENCE [LARGE SCALE GENOMIC DNA]</scope>
    <source>
        <strain evidence="2 3">USMAA1020</strain>
    </source>
</reference>
<proteinExistence type="predicted"/>
<feature type="region of interest" description="Disordered" evidence="1">
    <location>
        <begin position="32"/>
        <end position="61"/>
    </location>
</feature>
<gene>
    <name evidence="2" type="ORF">BKK80_16230</name>
</gene>